<evidence type="ECO:0000313" key="1">
    <source>
        <dbReference type="EMBL" id="VEL42945.1"/>
    </source>
</evidence>
<comment type="caution">
    <text evidence="1">The sequence shown here is derived from an EMBL/GenBank/DDBJ whole genome shotgun (WGS) entry which is preliminary data.</text>
</comment>
<accession>A0A3S5B1A3</accession>
<evidence type="ECO:0000313" key="2">
    <source>
        <dbReference type="Proteomes" id="UP000784294"/>
    </source>
</evidence>
<keyword evidence="2" id="KW-1185">Reference proteome</keyword>
<protein>
    <submittedName>
        <fullName evidence="1">Uncharacterized protein</fullName>
    </submittedName>
</protein>
<sequence>MHLSLTCIAHHSDDLLNPSSPFTRLHHLPTGIPGSAAALSHNNAPLSSNIQHLPHMLTHIAASRSLLLTGHLLICTRLLAFVSTELRRSVGGDGGLIQVTLSCSFFLYCPVLTCIS</sequence>
<organism evidence="1 2">
    <name type="scientific">Protopolystoma xenopodis</name>
    <dbReference type="NCBI Taxonomy" id="117903"/>
    <lineage>
        <taxon>Eukaryota</taxon>
        <taxon>Metazoa</taxon>
        <taxon>Spiralia</taxon>
        <taxon>Lophotrochozoa</taxon>
        <taxon>Platyhelminthes</taxon>
        <taxon>Monogenea</taxon>
        <taxon>Polyopisthocotylea</taxon>
        <taxon>Polystomatidea</taxon>
        <taxon>Polystomatidae</taxon>
        <taxon>Protopolystoma</taxon>
    </lineage>
</organism>
<reference evidence="1" key="1">
    <citation type="submission" date="2018-11" db="EMBL/GenBank/DDBJ databases">
        <authorList>
            <consortium name="Pathogen Informatics"/>
        </authorList>
    </citation>
    <scope>NUCLEOTIDE SEQUENCE</scope>
</reference>
<gene>
    <name evidence="1" type="ORF">PXEA_LOCUS36385</name>
</gene>
<dbReference type="EMBL" id="CAAALY010277782">
    <property type="protein sequence ID" value="VEL42945.1"/>
    <property type="molecule type" value="Genomic_DNA"/>
</dbReference>
<proteinExistence type="predicted"/>
<dbReference type="Proteomes" id="UP000784294">
    <property type="component" value="Unassembled WGS sequence"/>
</dbReference>
<name>A0A3S5B1A3_9PLAT</name>
<dbReference type="AlphaFoldDB" id="A0A3S5B1A3"/>